<comment type="caution">
    <text evidence="2">The sequence shown here is derived from an EMBL/GenBank/DDBJ whole genome shotgun (WGS) entry which is preliminary data.</text>
</comment>
<proteinExistence type="predicted"/>
<evidence type="ECO:0000313" key="2">
    <source>
        <dbReference type="EMBL" id="MDP9829994.1"/>
    </source>
</evidence>
<accession>A0ABT9PC68</accession>
<keyword evidence="3" id="KW-1185">Reference proteome</keyword>
<protein>
    <submittedName>
        <fullName evidence="2">Uncharacterized protein</fullName>
    </submittedName>
</protein>
<gene>
    <name evidence="2" type="ORF">J2S57_005743</name>
</gene>
<name>A0ABT9PC68_9ACTN</name>
<feature type="region of interest" description="Disordered" evidence="1">
    <location>
        <begin position="68"/>
        <end position="87"/>
    </location>
</feature>
<evidence type="ECO:0000313" key="3">
    <source>
        <dbReference type="Proteomes" id="UP001235712"/>
    </source>
</evidence>
<evidence type="ECO:0000256" key="1">
    <source>
        <dbReference type="SAM" id="MobiDB-lite"/>
    </source>
</evidence>
<dbReference type="Proteomes" id="UP001235712">
    <property type="component" value="Unassembled WGS sequence"/>
</dbReference>
<organism evidence="2 3">
    <name type="scientific">Kineosporia succinea</name>
    <dbReference type="NCBI Taxonomy" id="84632"/>
    <lineage>
        <taxon>Bacteria</taxon>
        <taxon>Bacillati</taxon>
        <taxon>Actinomycetota</taxon>
        <taxon>Actinomycetes</taxon>
        <taxon>Kineosporiales</taxon>
        <taxon>Kineosporiaceae</taxon>
        <taxon>Kineosporia</taxon>
    </lineage>
</organism>
<dbReference type="RefSeq" id="WP_307248751.1">
    <property type="nucleotide sequence ID" value="NZ_JAUSQZ010000001.1"/>
</dbReference>
<reference evidence="2 3" key="1">
    <citation type="submission" date="2023-07" db="EMBL/GenBank/DDBJ databases">
        <title>Sequencing the genomes of 1000 actinobacteria strains.</title>
        <authorList>
            <person name="Klenk H.-P."/>
        </authorList>
    </citation>
    <scope>NUCLEOTIDE SEQUENCE [LARGE SCALE GENOMIC DNA]</scope>
    <source>
        <strain evidence="2 3">DSM 44388</strain>
    </source>
</reference>
<sequence>MNARPELPLPAAEIVERLNTRRRIPLTSWSLTVTQVTLVLRDAAPPLVETLVEVSTIHVATTHAATTRAAMTGATEARTTKTETTKTETAGRWAVRFVVRPEVLRAGPQAFVLLLKVKLEDWWLTRNRPDPVRSVCERRPRAERLG</sequence>
<dbReference type="EMBL" id="JAUSQZ010000001">
    <property type="protein sequence ID" value="MDP9829994.1"/>
    <property type="molecule type" value="Genomic_DNA"/>
</dbReference>
<feature type="compositionally biased region" description="Low complexity" evidence="1">
    <location>
        <begin position="68"/>
        <end position="77"/>
    </location>
</feature>